<name>A0A161JMD0_9CORY</name>
<dbReference type="EMBL" id="AP017369">
    <property type="protein sequence ID" value="BAU96088.1"/>
    <property type="molecule type" value="Genomic_DNA"/>
</dbReference>
<feature type="signal peptide" evidence="1">
    <location>
        <begin position="1"/>
        <end position="31"/>
    </location>
</feature>
<gene>
    <name evidence="2" type="ORF">N24_1826</name>
</gene>
<reference evidence="2 3" key="1">
    <citation type="submission" date="2016-02" db="EMBL/GenBank/DDBJ databases">
        <title>Corynebacterium glutamicum N24 whole genome sequencing project.</title>
        <authorList>
            <person name="Matsutani M."/>
            <person name="Nangtapong N."/>
            <person name="Yakushi T."/>
            <person name="Matsushita K."/>
        </authorList>
    </citation>
    <scope>NUCLEOTIDE SEQUENCE [LARGE SCALE GENOMIC DNA]</scope>
    <source>
        <strain evidence="2 3">N24</strain>
    </source>
</reference>
<sequence length="216" mass="23827">MSALSPRTRTWKISTVALLSSIIGLSCINHAVSFTAAQEIASDTPVATNTSDTVDSSPIKKYATKHIKDHFQDEIYAIENGSELPLAIESDSAAPKTTNSHVDKQTDSSELTNLQHSFHHEKPSNRLIRSVSYDSPSDTWVIIPTEDVLSHGVDTTRISQILYEAHALGLHDEQALTRQLTCYALGSQPTDTEWSLKGYRNSLTKNAIEHYSESCN</sequence>
<dbReference type="AlphaFoldDB" id="A0A161JMD0"/>
<evidence type="ECO:0008006" key="4">
    <source>
        <dbReference type="Google" id="ProtNLM"/>
    </source>
</evidence>
<keyword evidence="3" id="KW-1185">Reference proteome</keyword>
<proteinExistence type="predicted"/>
<dbReference type="PROSITE" id="PS51257">
    <property type="entry name" value="PROKAR_LIPOPROTEIN"/>
    <property type="match status" value="1"/>
</dbReference>
<protein>
    <recommendedName>
        <fullName evidence="4">Secreted protein</fullName>
    </recommendedName>
</protein>
<dbReference type="Proteomes" id="UP000218244">
    <property type="component" value="Chromosome"/>
</dbReference>
<organism evidence="2 3">
    <name type="scientific">Corynebacterium suranareeae</name>
    <dbReference type="NCBI Taxonomy" id="2506452"/>
    <lineage>
        <taxon>Bacteria</taxon>
        <taxon>Bacillati</taxon>
        <taxon>Actinomycetota</taxon>
        <taxon>Actinomycetes</taxon>
        <taxon>Mycobacteriales</taxon>
        <taxon>Corynebacteriaceae</taxon>
        <taxon>Corynebacterium</taxon>
    </lineage>
</organism>
<evidence type="ECO:0000313" key="3">
    <source>
        <dbReference type="Proteomes" id="UP000218244"/>
    </source>
</evidence>
<dbReference type="RefSeq" id="WP_096456336.1">
    <property type="nucleotide sequence ID" value="NZ_AP017369.1"/>
</dbReference>
<evidence type="ECO:0000313" key="2">
    <source>
        <dbReference type="EMBL" id="BAU96088.1"/>
    </source>
</evidence>
<feature type="chain" id="PRO_5038857708" description="Secreted protein" evidence="1">
    <location>
        <begin position="32"/>
        <end position="216"/>
    </location>
</feature>
<keyword evidence="1" id="KW-0732">Signal</keyword>
<evidence type="ECO:0000256" key="1">
    <source>
        <dbReference type="SAM" id="SignalP"/>
    </source>
</evidence>
<dbReference type="KEGG" id="csur:N24_1826"/>
<accession>A0A161JMD0</accession>